<accession>A0A821AA26</accession>
<dbReference type="EMBL" id="CAJOBO010007524">
    <property type="protein sequence ID" value="CAF4574670.1"/>
    <property type="molecule type" value="Genomic_DNA"/>
</dbReference>
<gene>
    <name evidence="2" type="ORF">HFQ381_LOCUS32204</name>
    <name evidence="1" type="ORF">LUA448_LOCUS29725</name>
</gene>
<evidence type="ECO:0000313" key="1">
    <source>
        <dbReference type="EMBL" id="CAF3586558.1"/>
    </source>
</evidence>
<reference evidence="2" key="1">
    <citation type="submission" date="2021-02" db="EMBL/GenBank/DDBJ databases">
        <authorList>
            <person name="Nowell W R."/>
        </authorList>
    </citation>
    <scope>NUCLEOTIDE SEQUENCE</scope>
</reference>
<evidence type="ECO:0000313" key="2">
    <source>
        <dbReference type="EMBL" id="CAF4574670.1"/>
    </source>
</evidence>
<dbReference type="Proteomes" id="UP000663851">
    <property type="component" value="Unassembled WGS sequence"/>
</dbReference>
<name>A0A821AA26_9BILA</name>
<dbReference type="Proteomes" id="UP000663833">
    <property type="component" value="Unassembled WGS sequence"/>
</dbReference>
<feature type="non-terminal residue" evidence="2">
    <location>
        <position position="1"/>
    </location>
</feature>
<dbReference type="EMBL" id="CAJNYD010004285">
    <property type="protein sequence ID" value="CAF3586558.1"/>
    <property type="molecule type" value="Genomic_DNA"/>
</dbReference>
<evidence type="ECO:0000313" key="3">
    <source>
        <dbReference type="Proteomes" id="UP000663851"/>
    </source>
</evidence>
<proteinExistence type="predicted"/>
<dbReference type="AlphaFoldDB" id="A0A821AA26"/>
<sequence length="51" mass="5773">DDSFDLAAMDIAFEDEMEKIDSECREESILAKQSAEEELTAVFHFCLLSEA</sequence>
<comment type="caution">
    <text evidence="2">The sequence shown here is derived from an EMBL/GenBank/DDBJ whole genome shotgun (WGS) entry which is preliminary data.</text>
</comment>
<organism evidence="2 3">
    <name type="scientific">Rotaria socialis</name>
    <dbReference type="NCBI Taxonomy" id="392032"/>
    <lineage>
        <taxon>Eukaryota</taxon>
        <taxon>Metazoa</taxon>
        <taxon>Spiralia</taxon>
        <taxon>Gnathifera</taxon>
        <taxon>Rotifera</taxon>
        <taxon>Eurotatoria</taxon>
        <taxon>Bdelloidea</taxon>
        <taxon>Philodinida</taxon>
        <taxon>Philodinidae</taxon>
        <taxon>Rotaria</taxon>
    </lineage>
</organism>
<protein>
    <submittedName>
        <fullName evidence="2">Uncharacterized protein</fullName>
    </submittedName>
</protein>